<evidence type="ECO:0000313" key="2">
    <source>
        <dbReference type="Proteomes" id="UP000007886"/>
    </source>
</evidence>
<dbReference type="Proteomes" id="UP000007886">
    <property type="component" value="Chromosome"/>
</dbReference>
<accession>A0AAI8QC41</accession>
<evidence type="ECO:0008006" key="3">
    <source>
        <dbReference type="Google" id="ProtNLM"/>
    </source>
</evidence>
<dbReference type="RefSeq" id="WP_015685321.1">
    <property type="nucleotide sequence ID" value="NC_017082.1"/>
</dbReference>
<gene>
    <name evidence="1" type="ORF">S23_27890</name>
</gene>
<evidence type="ECO:0000313" key="1">
    <source>
        <dbReference type="EMBL" id="BAL76001.1"/>
    </source>
</evidence>
<dbReference type="EMBL" id="AP012279">
    <property type="protein sequence ID" value="BAL76001.1"/>
    <property type="molecule type" value="Genomic_DNA"/>
</dbReference>
<dbReference type="InterPro" id="IPR038666">
    <property type="entry name" value="SSP1_head-tail_sf"/>
</dbReference>
<dbReference type="Pfam" id="PF05521">
    <property type="entry name" value="Phage_HCP"/>
    <property type="match status" value="1"/>
</dbReference>
<dbReference type="InterPro" id="IPR008767">
    <property type="entry name" value="Phage_SPP1_head-tail_adaptor"/>
</dbReference>
<keyword evidence="2" id="KW-1185">Reference proteome</keyword>
<reference evidence="1 2" key="1">
    <citation type="journal article" date="2012" name="Microbes Environ.">
        <title>Complete genome sequence of Bradyrhizobium sp. S23321: insights into symbiosis evolution in soil oligotrophs.</title>
        <authorList>
            <person name="Okubo T."/>
            <person name="Tsukui T."/>
            <person name="Maita H."/>
            <person name="Okamoto S."/>
            <person name="Oshima K."/>
            <person name="Fujisawa T."/>
            <person name="Saito A."/>
            <person name="Futamata H."/>
            <person name="Hattori R."/>
            <person name="Shimomura Y."/>
            <person name="Haruta S."/>
            <person name="Morimoto S."/>
            <person name="Wang Y."/>
            <person name="Sakai Y."/>
            <person name="Hattori M."/>
            <person name="Aizawa S."/>
            <person name="Nagashima K.V.P."/>
            <person name="Masuda S."/>
            <person name="Hattori T."/>
            <person name="Yamashita A."/>
            <person name="Bao Z."/>
            <person name="Hayatsu M."/>
            <person name="Kajiya-Kanegae H."/>
            <person name="Yoshinaga I."/>
            <person name="Sakamoto K."/>
            <person name="Toyota K."/>
            <person name="Nakao M."/>
            <person name="Kohara M."/>
            <person name="Anda M."/>
            <person name="Niwa R."/>
            <person name="Jung-Hwan P."/>
            <person name="Sameshima-Saito R."/>
            <person name="Tokuda S."/>
            <person name="Yamamoto S."/>
            <person name="Yamamoto S."/>
            <person name="Yokoyama T."/>
            <person name="Akutsu T."/>
            <person name="Nakamura Y."/>
            <person name="Nakahira-Yanaka Y."/>
            <person name="Takada Hoshino Y."/>
            <person name="Hirakawa H."/>
            <person name="Mitsui H."/>
            <person name="Terasawa K."/>
            <person name="Itakura M."/>
            <person name="Sato S."/>
            <person name="Ikeda-Ohtsubo W."/>
            <person name="Sakakura N."/>
            <person name="Kaminuma E."/>
            <person name="Minamisawa K."/>
        </authorList>
    </citation>
    <scope>NUCLEOTIDE SEQUENCE [LARGE SCALE GENOMIC DNA]</scope>
    <source>
        <strain evidence="1 2">S23321</strain>
    </source>
</reference>
<sequence>MAAGTLRHRIAFDRREEVDDDFGNTEADFVEQFVVWAGVEARFGGETVTAARLAGQQPLTITVRRSAQTAMITPDWRARDAATGALYNIRSIADPDDRHAFLELLCQAGVAT</sequence>
<proteinExistence type="predicted"/>
<name>A0AAI8QC41_9BRAD</name>
<dbReference type="Gene3D" id="2.40.10.270">
    <property type="entry name" value="Bacteriophage SPP1 head-tail adaptor protein"/>
    <property type="match status" value="1"/>
</dbReference>
<protein>
    <recommendedName>
        <fullName evidence="3">Head-tail adaptor protein</fullName>
    </recommendedName>
</protein>
<dbReference type="KEGG" id="brs:S23_27890"/>
<organism evidence="1 2">
    <name type="scientific">Bradyrhizobium cosmicum</name>
    <dbReference type="NCBI Taxonomy" id="1404864"/>
    <lineage>
        <taxon>Bacteria</taxon>
        <taxon>Pseudomonadati</taxon>
        <taxon>Pseudomonadota</taxon>
        <taxon>Alphaproteobacteria</taxon>
        <taxon>Hyphomicrobiales</taxon>
        <taxon>Nitrobacteraceae</taxon>
        <taxon>Bradyrhizobium</taxon>
    </lineage>
</organism>
<dbReference type="AlphaFoldDB" id="A0AAI8QC41"/>